<evidence type="ECO:0000259" key="1">
    <source>
        <dbReference type="Pfam" id="PF00724"/>
    </source>
</evidence>
<dbReference type="Gene3D" id="3.20.20.70">
    <property type="entry name" value="Aldolase class I"/>
    <property type="match status" value="1"/>
</dbReference>
<dbReference type="SUPFAM" id="SSF51395">
    <property type="entry name" value="FMN-linked oxidoreductases"/>
    <property type="match status" value="1"/>
</dbReference>
<evidence type="ECO:0000313" key="2">
    <source>
        <dbReference type="EMBL" id="MFC4196789.1"/>
    </source>
</evidence>
<dbReference type="InterPro" id="IPR013785">
    <property type="entry name" value="Aldolase_TIM"/>
</dbReference>
<dbReference type="PANTHER" id="PTHR22893">
    <property type="entry name" value="NADH OXIDOREDUCTASE-RELATED"/>
    <property type="match status" value="1"/>
</dbReference>
<dbReference type="RefSeq" id="WP_378960130.1">
    <property type="nucleotide sequence ID" value="NZ_JBHRXC010000016.1"/>
</dbReference>
<name>A0ABV8NJ42_9SPHI</name>
<accession>A0ABV8NJ42</accession>
<keyword evidence="3" id="KW-1185">Reference proteome</keyword>
<gene>
    <name evidence="2" type="ORF">ACFOUY_08775</name>
</gene>
<dbReference type="InterPro" id="IPR045247">
    <property type="entry name" value="Oye-like"/>
</dbReference>
<comment type="caution">
    <text evidence="2">The sequence shown here is derived from an EMBL/GenBank/DDBJ whole genome shotgun (WGS) entry which is preliminary data.</text>
</comment>
<dbReference type="CDD" id="cd04747">
    <property type="entry name" value="OYE_like_5_FMN"/>
    <property type="match status" value="1"/>
</dbReference>
<dbReference type="Proteomes" id="UP001595792">
    <property type="component" value="Unassembled WGS sequence"/>
</dbReference>
<dbReference type="InterPro" id="IPR001155">
    <property type="entry name" value="OxRdtase_FMN_N"/>
</dbReference>
<dbReference type="PANTHER" id="PTHR22893:SF55">
    <property type="entry name" value="OXIDOREDUCTASE-RELATED"/>
    <property type="match status" value="1"/>
</dbReference>
<organism evidence="2 3">
    <name type="scientific">Pedobacter jamesrossensis</name>
    <dbReference type="NCBI Taxonomy" id="1908238"/>
    <lineage>
        <taxon>Bacteria</taxon>
        <taxon>Pseudomonadati</taxon>
        <taxon>Bacteroidota</taxon>
        <taxon>Sphingobacteriia</taxon>
        <taxon>Sphingobacteriales</taxon>
        <taxon>Sphingobacteriaceae</taxon>
        <taxon>Pedobacter</taxon>
    </lineage>
</organism>
<sequence>MDIQALFEPFKYKSLTLKNRIVMPPMTRKHSPGGIPSQEVADYYSRRAMNAGLILSESTAIARPSSKHFNNIPDFYGDGLKGWEEVIKKVHTHQGVMGPQLWHVGKAKADPSGWRPIAEFEGPDSMDLEDIDGTLNAFASAALNAKKLGFDCVEIHGGHGYLIDQFFWKQTNHRRDDFGGKTIKERSRFALEVVKAVRKAVGVDFVILMRLSQWKLSDYEAKIAETPAEMESWLLPLVDAGVDIFDCSQRRYWQQEFEGSDLSFAGWTKTITGQPVITVGSVGLSSEFLGSLFQGESAQKSGFSELIRRYERNEFDLVAVGRALLQDPRWIEKVKEGHYDQLKNFNKDSLGKYY</sequence>
<dbReference type="EMBL" id="JBHSBY010000038">
    <property type="protein sequence ID" value="MFC4196789.1"/>
    <property type="molecule type" value="Genomic_DNA"/>
</dbReference>
<proteinExistence type="predicted"/>
<evidence type="ECO:0000313" key="3">
    <source>
        <dbReference type="Proteomes" id="UP001595792"/>
    </source>
</evidence>
<reference evidence="3" key="1">
    <citation type="journal article" date="2019" name="Int. J. Syst. Evol. Microbiol.">
        <title>The Global Catalogue of Microorganisms (GCM) 10K type strain sequencing project: providing services to taxonomists for standard genome sequencing and annotation.</title>
        <authorList>
            <consortium name="The Broad Institute Genomics Platform"/>
            <consortium name="The Broad Institute Genome Sequencing Center for Infectious Disease"/>
            <person name="Wu L."/>
            <person name="Ma J."/>
        </authorList>
    </citation>
    <scope>NUCLEOTIDE SEQUENCE [LARGE SCALE GENOMIC DNA]</scope>
    <source>
        <strain evidence="3">CCM 8689</strain>
    </source>
</reference>
<dbReference type="Pfam" id="PF00724">
    <property type="entry name" value="Oxidored_FMN"/>
    <property type="match status" value="1"/>
</dbReference>
<protein>
    <submittedName>
        <fullName evidence="2">NADH:flavin oxidoreductase</fullName>
    </submittedName>
</protein>
<feature type="domain" description="NADH:flavin oxidoreductase/NADH oxidase N-terminal" evidence="1">
    <location>
        <begin position="6"/>
        <end position="282"/>
    </location>
</feature>